<gene>
    <name evidence="3" type="ORF">ERYAMS2_00701</name>
    <name evidence="2" type="ORF">ERYAMS_00407</name>
</gene>
<protein>
    <submittedName>
        <fullName evidence="3">Membrane protein</fullName>
    </submittedName>
</protein>
<dbReference type="AlphaFoldDB" id="A0AAU9VIJ3"/>
<keyword evidence="4" id="KW-1185">Reference proteome</keyword>
<dbReference type="EMBL" id="OW659477">
    <property type="protein sequence ID" value="CAH2761424.1"/>
    <property type="molecule type" value="Genomic_DNA"/>
</dbReference>
<reference evidence="3" key="1">
    <citation type="submission" date="2022-04" db="EMBL/GenBank/DDBJ databases">
        <authorList>
            <person name="Forde T."/>
        </authorList>
    </citation>
    <scope>NUCLEOTIDE SEQUENCE</scope>
    <source>
        <strain evidence="3">A18Y016a</strain>
        <strain evidence="2">A18Y020d</strain>
    </source>
</reference>
<feature type="transmembrane region" description="Helical" evidence="1">
    <location>
        <begin position="128"/>
        <end position="147"/>
    </location>
</feature>
<feature type="transmembrane region" description="Helical" evidence="1">
    <location>
        <begin position="89"/>
        <end position="122"/>
    </location>
</feature>
<dbReference type="Proteomes" id="UP001154095">
    <property type="component" value="Chromosome"/>
</dbReference>
<evidence type="ECO:0000313" key="3">
    <source>
        <dbReference type="EMBL" id="CAH2761424.1"/>
    </source>
</evidence>
<dbReference type="EMBL" id="OW659496">
    <property type="protein sequence ID" value="CAH2761423.1"/>
    <property type="molecule type" value="Genomic_DNA"/>
</dbReference>
<evidence type="ECO:0000313" key="2">
    <source>
        <dbReference type="EMBL" id="CAH2761423.1"/>
    </source>
</evidence>
<organism evidence="3 5">
    <name type="scientific">Erysipelothrix amsterdamensis</name>
    <dbReference type="NCBI Taxonomy" id="2929157"/>
    <lineage>
        <taxon>Bacteria</taxon>
        <taxon>Bacillati</taxon>
        <taxon>Bacillota</taxon>
        <taxon>Erysipelotrichia</taxon>
        <taxon>Erysipelotrichales</taxon>
        <taxon>Erysipelotrichaceae</taxon>
        <taxon>Erysipelothrix</taxon>
    </lineage>
</organism>
<name>A0AAU9VIJ3_9FIRM</name>
<proteinExistence type="predicted"/>
<evidence type="ECO:0000313" key="4">
    <source>
        <dbReference type="Proteomes" id="UP001154095"/>
    </source>
</evidence>
<dbReference type="RefSeq" id="WP_254007321.1">
    <property type="nucleotide sequence ID" value="NZ_OW659477.1"/>
</dbReference>
<keyword evidence="1" id="KW-0472">Membrane</keyword>
<sequence>MMFNEALQKLKSPRSLMKLALFSIFFLAIYTLIDSFNLSYREMILEYGMYLVIINVFINLLMALLSGLLMVLNTIMVDLKGIESKGANLSFVSILFGILTYGCTPCVIAFFANIGIAFSVMALPLAGLPYKLLSLVLILLGLVWTRYEINNTTCKIKAPTA</sequence>
<evidence type="ECO:0000256" key="1">
    <source>
        <dbReference type="SAM" id="Phobius"/>
    </source>
</evidence>
<accession>A0AAU9VIJ3</accession>
<evidence type="ECO:0000313" key="5">
    <source>
        <dbReference type="Proteomes" id="UP001154111"/>
    </source>
</evidence>
<keyword evidence="1" id="KW-0812">Transmembrane</keyword>
<feature type="transmembrane region" description="Helical" evidence="1">
    <location>
        <begin position="51"/>
        <end position="77"/>
    </location>
</feature>
<dbReference type="Proteomes" id="UP001154111">
    <property type="component" value="Chromosome"/>
</dbReference>
<keyword evidence="1" id="KW-1133">Transmembrane helix</keyword>